<dbReference type="InterPro" id="IPR011990">
    <property type="entry name" value="TPR-like_helical_dom_sf"/>
</dbReference>
<evidence type="ECO:0000313" key="5">
    <source>
        <dbReference type="EMBL" id="MQL85562.1"/>
    </source>
</evidence>
<dbReference type="GO" id="GO:0070034">
    <property type="term" value="F:telomerase RNA binding"/>
    <property type="evidence" value="ECO:0007669"/>
    <property type="project" value="TreeGrafter"/>
</dbReference>
<evidence type="ECO:0008006" key="7">
    <source>
        <dbReference type="Google" id="ProtNLM"/>
    </source>
</evidence>
<organism evidence="5 6">
    <name type="scientific">Colocasia esculenta</name>
    <name type="common">Wild taro</name>
    <name type="synonym">Arum esculentum</name>
    <dbReference type="NCBI Taxonomy" id="4460"/>
    <lineage>
        <taxon>Eukaryota</taxon>
        <taxon>Viridiplantae</taxon>
        <taxon>Streptophyta</taxon>
        <taxon>Embryophyta</taxon>
        <taxon>Tracheophyta</taxon>
        <taxon>Spermatophyta</taxon>
        <taxon>Magnoliopsida</taxon>
        <taxon>Liliopsida</taxon>
        <taxon>Araceae</taxon>
        <taxon>Aroideae</taxon>
        <taxon>Colocasieae</taxon>
        <taxon>Colocasia</taxon>
    </lineage>
</organism>
<evidence type="ECO:0000256" key="1">
    <source>
        <dbReference type="ARBA" id="ARBA00022737"/>
    </source>
</evidence>
<dbReference type="InterPro" id="IPR045153">
    <property type="entry name" value="Est1/Ebs1-like"/>
</dbReference>
<feature type="domain" description="DNA/RNA-binding" evidence="3">
    <location>
        <begin position="196"/>
        <end position="556"/>
    </location>
</feature>
<dbReference type="GO" id="GO:0000184">
    <property type="term" value="P:nuclear-transcribed mRNA catabolic process, nonsense-mediated decay"/>
    <property type="evidence" value="ECO:0007669"/>
    <property type="project" value="TreeGrafter"/>
</dbReference>
<dbReference type="AlphaFoldDB" id="A0A843UHV7"/>
<dbReference type="EMBL" id="NMUH01000836">
    <property type="protein sequence ID" value="MQL85562.1"/>
    <property type="molecule type" value="Genomic_DNA"/>
</dbReference>
<dbReference type="InterPro" id="IPR018834">
    <property type="entry name" value="DNA/RNA-bd_Est1-type"/>
</dbReference>
<evidence type="ECO:0000313" key="6">
    <source>
        <dbReference type="Proteomes" id="UP000652761"/>
    </source>
</evidence>
<dbReference type="OrthoDB" id="69928at2759"/>
<dbReference type="PANTHER" id="PTHR15696:SF25">
    <property type="entry name" value="OS08G0305300 PROTEIN"/>
    <property type="match status" value="1"/>
</dbReference>
<dbReference type="Pfam" id="PF10374">
    <property type="entry name" value="EST1"/>
    <property type="match status" value="1"/>
</dbReference>
<feature type="region of interest" description="Disordered" evidence="2">
    <location>
        <begin position="927"/>
        <end position="952"/>
    </location>
</feature>
<proteinExistence type="predicted"/>
<name>A0A843UHV7_COLES</name>
<keyword evidence="6" id="KW-1185">Reference proteome</keyword>
<sequence length="1132" mass="125531">MDNSSAPRSRELAQRLFQKNLELEEARRKAIKLKIPSDQNAWTQMRDNFETILLEDHDFSEKHGVEFSLWQLHHRKIDEYRAHLSAASAAAKTGKVSTRPDRAKKIFSGFKSFLSEASGFYHDLILKIRAKYGLPLGYFSEGPANQDSVTKDDKKSSDMRKALISCHRCLIFLGDLARYKGMYGEGESANRDYAAASSYYLQAASIWPSSGNPHHQLAILAICTDDNELTTIYRYFRSLAVESPLLTARDNLIVAFEKSMRNMPLVAVHTEDIADVWLLILLDPNRQKFSQLPNSPKATPLKMVSAPMTGRGRGYTGLLAKSVKMEATPVQETELNIPETLNTFCTRFVRLNGILYTRTSLETFEEIFSSVVNDLSKLLSSGPEERLNFGSDTAENGMVVIRIVAILIFTVHNVNKESEGQSYAEILQRSVLLQNAFSAAFEFMGHVLKRCIELHDVTSSYLLPAILVFIEWLACYSDIACGVDVEEKQTAARSFFWKHFVSLMNKLLLSGLASFGGDEDETCFYDMSRYDEGETENRLALWEDVELRGFVPLIPAQLILNFSSKHFFGNDVGIKEKTSRIQRILAAGRSLMNMVQVDQQKIHFDSKAKKYIIGDYIPAHEDEIQARYLDFSKSNGFASVGGYPVNNAVGTGSTQQRAQLYSEGEEEDEVIVFKPTVVEKFPNGLKSTDYEQPVQDKGPNSLKPVGYEIIPPVQSSSSGDWENFLRPHSVPLSTSNVSPFMHSSAVNVIQQPIVSASGPTYMKLATANVLQQPLQSASNVTSAVNALQQPLQNASHASSAVNVFQQPLQHVNPSTTKWLLDQDSLFSDRLNTLRIAEGGYGSSAGMWEDLTAFQPTLPSIPFPGSAVPNGSGIVSNQIKVGETIIPCNLDSVVSAGINSDVLVHNSSSALPMTSRKNPVGRPVRHFGPPPGFNSFPPKQLDEPVSSSSLKDDQSTIVDDYSWLDGYTTAKSEATGDSLSYNGYMLPNVSSGVNDSLTGAMSFPFPGKQIPPVQAQVEGNNNWQDYQLIQRLKLYAEKQAQQSNQQSGSVLDQAQPLSHRIWLVIGFCCLVPVEFGLHFPDLSVSEIPERLKSVRDDGGKRRGKITQLGWMVVNMPKRLANPWCVECHISCGP</sequence>
<feature type="domain" description="Telomerase activating protein Est1-like N-terminal" evidence="4">
    <location>
        <begin position="65"/>
        <end position="183"/>
    </location>
</feature>
<dbReference type="FunFam" id="1.25.40.10:FF:000225">
    <property type="entry name" value="Protein SMG7"/>
    <property type="match status" value="1"/>
</dbReference>
<dbReference type="Pfam" id="PF10373">
    <property type="entry name" value="EST1_DNA_bind"/>
    <property type="match status" value="1"/>
</dbReference>
<dbReference type="Gene3D" id="1.25.40.10">
    <property type="entry name" value="Tetratricopeptide repeat domain"/>
    <property type="match status" value="1"/>
</dbReference>
<dbReference type="SUPFAM" id="SSF48452">
    <property type="entry name" value="TPR-like"/>
    <property type="match status" value="1"/>
</dbReference>
<accession>A0A843UHV7</accession>
<evidence type="ECO:0000259" key="4">
    <source>
        <dbReference type="Pfam" id="PF10374"/>
    </source>
</evidence>
<dbReference type="InterPro" id="IPR019458">
    <property type="entry name" value="Est1-like_N"/>
</dbReference>
<evidence type="ECO:0000259" key="3">
    <source>
        <dbReference type="Pfam" id="PF10373"/>
    </source>
</evidence>
<comment type="caution">
    <text evidence="5">The sequence shown here is derived from an EMBL/GenBank/DDBJ whole genome shotgun (WGS) entry which is preliminary data.</text>
</comment>
<reference evidence="5" key="1">
    <citation type="submission" date="2017-07" db="EMBL/GenBank/DDBJ databases">
        <title>Taro Niue Genome Assembly and Annotation.</title>
        <authorList>
            <person name="Atibalentja N."/>
            <person name="Keating K."/>
            <person name="Fields C.J."/>
        </authorList>
    </citation>
    <scope>NUCLEOTIDE SEQUENCE</scope>
    <source>
        <strain evidence="5">Niue_2</strain>
        <tissue evidence="5">Leaf</tissue>
    </source>
</reference>
<keyword evidence="1" id="KW-0677">Repeat</keyword>
<dbReference type="Proteomes" id="UP000652761">
    <property type="component" value="Unassembled WGS sequence"/>
</dbReference>
<dbReference type="GO" id="GO:0005697">
    <property type="term" value="C:telomerase holoenzyme complex"/>
    <property type="evidence" value="ECO:0007669"/>
    <property type="project" value="TreeGrafter"/>
</dbReference>
<dbReference type="GO" id="GO:0042162">
    <property type="term" value="F:telomeric DNA binding"/>
    <property type="evidence" value="ECO:0007669"/>
    <property type="project" value="TreeGrafter"/>
</dbReference>
<gene>
    <name evidence="5" type="ORF">Taro_018079</name>
</gene>
<protein>
    <recommendedName>
        <fullName evidence="7">Protein SMG7</fullName>
    </recommendedName>
</protein>
<evidence type="ECO:0000256" key="2">
    <source>
        <dbReference type="SAM" id="MobiDB-lite"/>
    </source>
</evidence>
<dbReference type="PANTHER" id="PTHR15696">
    <property type="entry name" value="SMG-7 SUPPRESSOR WITH MORPHOLOGICAL EFFECT ON GENITALIA PROTEIN 7"/>
    <property type="match status" value="1"/>
</dbReference>